<keyword evidence="3" id="KW-0378">Hydrolase</keyword>
<dbReference type="Gene3D" id="1.10.530.10">
    <property type="match status" value="1"/>
</dbReference>
<dbReference type="RefSeq" id="WP_273285583.1">
    <property type="nucleotide sequence ID" value="NZ_JABBBP010000081.1"/>
</dbReference>
<evidence type="ECO:0000313" key="4">
    <source>
        <dbReference type="Proteomes" id="UP000229757"/>
    </source>
</evidence>
<comment type="similarity">
    <text evidence="1">Belongs to the transglycosylase Slt family.</text>
</comment>
<reference evidence="3 4" key="1">
    <citation type="journal article" date="2017" name="Environ. Microbiol.">
        <title>Genomic and physiological analyses of 'Reinekea forsetii' reveal a versatile opportunistic lifestyle during spring algae blooms.</title>
        <authorList>
            <person name="Avci B."/>
            <person name="Hahnke R.L."/>
            <person name="Chafee M."/>
            <person name="Fischer T."/>
            <person name="Gruber-Vodicka H."/>
            <person name="Tegetmeyer H.E."/>
            <person name="Harder J."/>
            <person name="Fuchs B.M."/>
            <person name="Amann R.I."/>
            <person name="Teeling H."/>
        </authorList>
    </citation>
    <scope>NUCLEOTIDE SEQUENCE [LARGE SCALE GENOMIC DNA]</scope>
    <source>
        <strain evidence="3 4">Hel1_31_D35</strain>
    </source>
</reference>
<name>A0A2K8KPM6_9GAMM</name>
<evidence type="ECO:0000259" key="2">
    <source>
        <dbReference type="Pfam" id="PF01464"/>
    </source>
</evidence>
<keyword evidence="4" id="KW-1185">Reference proteome</keyword>
<dbReference type="KEGG" id="rfo:REIFOR_01575"/>
<dbReference type="GO" id="GO:0016787">
    <property type="term" value="F:hydrolase activity"/>
    <property type="evidence" value="ECO:0007669"/>
    <property type="project" value="UniProtKB-KW"/>
</dbReference>
<dbReference type="PANTHER" id="PTHR37423:SF2">
    <property type="entry name" value="MEMBRANE-BOUND LYTIC MUREIN TRANSGLYCOSYLASE C"/>
    <property type="match status" value="1"/>
</dbReference>
<dbReference type="SUPFAM" id="SSF53955">
    <property type="entry name" value="Lysozyme-like"/>
    <property type="match status" value="1"/>
</dbReference>
<evidence type="ECO:0000256" key="1">
    <source>
        <dbReference type="ARBA" id="ARBA00007734"/>
    </source>
</evidence>
<protein>
    <submittedName>
        <fullName evidence="3">Putative transglycosylase / glycoside hydrolase, GH23 family</fullName>
    </submittedName>
</protein>
<organism evidence="3 4">
    <name type="scientific">Reinekea forsetii</name>
    <dbReference type="NCBI Taxonomy" id="1336806"/>
    <lineage>
        <taxon>Bacteria</taxon>
        <taxon>Pseudomonadati</taxon>
        <taxon>Pseudomonadota</taxon>
        <taxon>Gammaproteobacteria</taxon>
        <taxon>Oceanospirillales</taxon>
        <taxon>Saccharospirillaceae</taxon>
        <taxon>Reinekea</taxon>
    </lineage>
</organism>
<dbReference type="PANTHER" id="PTHR37423">
    <property type="entry name" value="SOLUBLE LYTIC MUREIN TRANSGLYCOSYLASE-RELATED"/>
    <property type="match status" value="1"/>
</dbReference>
<feature type="domain" description="Transglycosylase SLT" evidence="2">
    <location>
        <begin position="62"/>
        <end position="163"/>
    </location>
</feature>
<dbReference type="Proteomes" id="UP000229757">
    <property type="component" value="Chromosome"/>
</dbReference>
<sequence length="183" mass="20416">MSGATGAELFIYLSPTGNRVVTDRPIDLAGFVLEQTNIDARAAGRSLRYQDTEKNRDLIDRYIRNAAYLYDMDAALIRAVIAQESAFKIDARSPKGALGLMQLMPPTARQYQVQNMLDPRENINAGTKHLKYLLQRFSSLSLALAAYNAGEGAVAKYQGIPPYPETENYVTQVLGRYQDYQSN</sequence>
<dbReference type="CDD" id="cd00254">
    <property type="entry name" value="LT-like"/>
    <property type="match status" value="1"/>
</dbReference>
<evidence type="ECO:0000313" key="3">
    <source>
        <dbReference type="EMBL" id="ATX76720.1"/>
    </source>
</evidence>
<dbReference type="EMBL" id="CP011797">
    <property type="protein sequence ID" value="ATX76720.1"/>
    <property type="molecule type" value="Genomic_DNA"/>
</dbReference>
<gene>
    <name evidence="3" type="ORF">REIFOR_01575</name>
</gene>
<dbReference type="Pfam" id="PF01464">
    <property type="entry name" value="SLT"/>
    <property type="match status" value="1"/>
</dbReference>
<dbReference type="AlphaFoldDB" id="A0A2K8KPM6"/>
<accession>A0A2K8KPM6</accession>
<proteinExistence type="inferred from homology"/>
<dbReference type="InterPro" id="IPR023346">
    <property type="entry name" value="Lysozyme-like_dom_sf"/>
</dbReference>
<dbReference type="InterPro" id="IPR008258">
    <property type="entry name" value="Transglycosylase_SLT_dom_1"/>
</dbReference>